<dbReference type="GO" id="GO:0003700">
    <property type="term" value="F:DNA-binding transcription factor activity"/>
    <property type="evidence" value="ECO:0007669"/>
    <property type="project" value="InterPro"/>
</dbReference>
<dbReference type="EMBL" id="MRBO01000403">
    <property type="protein sequence ID" value="KAB2584769.1"/>
    <property type="molecule type" value="Genomic_DNA"/>
</dbReference>
<protein>
    <submittedName>
        <fullName evidence="2">MarR family transcriptional regulator</fullName>
    </submittedName>
</protein>
<proteinExistence type="predicted"/>
<reference evidence="2 4" key="1">
    <citation type="journal article" date="2017" name="Poromechanics V (2013)">
        <title>Genomic Characterization of the Arsenic-Tolerant Actinobacterium, &lt;i&gt;Rhodococcus erythropolis&lt;/i&gt; S43.</title>
        <authorList>
            <person name="Retamal-Morales G."/>
            <person name="Mehnert M."/>
            <person name="Schwabe R."/>
            <person name="Tischler D."/>
            <person name="Schloemann M."/>
            <person name="Levican G.J."/>
        </authorList>
    </citation>
    <scope>NUCLEOTIDE SEQUENCE [LARGE SCALE GENOMIC DNA]</scope>
    <source>
        <strain evidence="2 4">S43</strain>
    </source>
</reference>
<dbReference type="EMBL" id="JAECSB010000012">
    <property type="protein sequence ID" value="MBH5141303.1"/>
    <property type="molecule type" value="Genomic_DNA"/>
</dbReference>
<evidence type="ECO:0000313" key="2">
    <source>
        <dbReference type="EMBL" id="KAB2584769.1"/>
    </source>
</evidence>
<organism evidence="2 4">
    <name type="scientific">Rhodococcus erythropolis</name>
    <name type="common">Arthrobacter picolinophilus</name>
    <dbReference type="NCBI Taxonomy" id="1833"/>
    <lineage>
        <taxon>Bacteria</taxon>
        <taxon>Bacillati</taxon>
        <taxon>Actinomycetota</taxon>
        <taxon>Actinomycetes</taxon>
        <taxon>Mycobacteriales</taxon>
        <taxon>Nocardiaceae</taxon>
        <taxon>Rhodococcus</taxon>
        <taxon>Rhodococcus erythropolis group</taxon>
    </lineage>
</organism>
<dbReference type="InterPro" id="IPR036388">
    <property type="entry name" value="WH-like_DNA-bd_sf"/>
</dbReference>
<dbReference type="SUPFAM" id="SSF46785">
    <property type="entry name" value="Winged helix' DNA-binding domain"/>
    <property type="match status" value="1"/>
</dbReference>
<dbReference type="RefSeq" id="WP_042952220.1">
    <property type="nucleotide sequence ID" value="NZ_JAECSB010000012.1"/>
</dbReference>
<dbReference type="PANTHER" id="PTHR33164">
    <property type="entry name" value="TRANSCRIPTIONAL REGULATOR, MARR FAMILY"/>
    <property type="match status" value="1"/>
</dbReference>
<name>A0A0C2WCN5_RHOER</name>
<accession>A0A0C2WCN5</accession>
<dbReference type="InterPro" id="IPR036390">
    <property type="entry name" value="WH_DNA-bd_sf"/>
</dbReference>
<keyword evidence="5" id="KW-1185">Reference proteome</keyword>
<dbReference type="SMART" id="SM00347">
    <property type="entry name" value="HTH_MARR"/>
    <property type="match status" value="1"/>
</dbReference>
<dbReference type="Gene3D" id="1.10.10.10">
    <property type="entry name" value="Winged helix-like DNA-binding domain superfamily/Winged helix DNA-binding domain"/>
    <property type="match status" value="1"/>
</dbReference>
<evidence type="ECO:0000259" key="1">
    <source>
        <dbReference type="PROSITE" id="PS50995"/>
    </source>
</evidence>
<comment type="caution">
    <text evidence="2">The sequence shown here is derived from an EMBL/GenBank/DDBJ whole genome shotgun (WGS) entry which is preliminary data.</text>
</comment>
<dbReference type="GO" id="GO:0006950">
    <property type="term" value="P:response to stress"/>
    <property type="evidence" value="ECO:0007669"/>
    <property type="project" value="TreeGrafter"/>
</dbReference>
<evidence type="ECO:0000313" key="5">
    <source>
        <dbReference type="Proteomes" id="UP000627573"/>
    </source>
</evidence>
<feature type="domain" description="HTH marR-type" evidence="1">
    <location>
        <begin position="1"/>
        <end position="147"/>
    </location>
</feature>
<dbReference type="PROSITE" id="PS50995">
    <property type="entry name" value="HTH_MARR_2"/>
    <property type="match status" value="1"/>
</dbReference>
<dbReference type="AlphaFoldDB" id="A0A0C2WCN5"/>
<dbReference type="InterPro" id="IPR039422">
    <property type="entry name" value="MarR/SlyA-like"/>
</dbReference>
<dbReference type="PANTHER" id="PTHR33164:SF94">
    <property type="entry name" value="TRANSCRIPTIONAL REGULATORY PROTEIN-RELATED"/>
    <property type="match status" value="1"/>
</dbReference>
<gene>
    <name evidence="2" type="ORF">BS297_13885</name>
    <name evidence="3" type="ORF">I3517_01560</name>
</gene>
<evidence type="ECO:0000313" key="4">
    <source>
        <dbReference type="Proteomes" id="UP000325576"/>
    </source>
</evidence>
<dbReference type="Proteomes" id="UP000627573">
    <property type="component" value="Unassembled WGS sequence"/>
</dbReference>
<dbReference type="Pfam" id="PF01047">
    <property type="entry name" value="MarR"/>
    <property type="match status" value="1"/>
</dbReference>
<dbReference type="InterPro" id="IPR000835">
    <property type="entry name" value="HTH_MarR-typ"/>
</dbReference>
<dbReference type="Proteomes" id="UP000325576">
    <property type="component" value="Unassembled WGS sequence"/>
</dbReference>
<sequence length="153" mass="17003">MTGSDLSGHFDNLVRFETELWTAVDQRLRNEHDLPLSRFEPMQIIDRLGSCRVFDIAEALAITVGGTSKLVDRIESSGHCRRQSNPADKRSSLIALTPDGIGLLQRAKATFDDELARRLGSVLTPEALDRFGATLATLREANRRLTLITKEKA</sequence>
<reference evidence="3 5" key="2">
    <citation type="submission" date="2020-12" db="EMBL/GenBank/DDBJ databases">
        <title>Draft genome sequence of furan degrading bacterial strain FUR100.</title>
        <authorList>
            <person name="Woiski C."/>
        </authorList>
    </citation>
    <scope>NUCLEOTIDE SEQUENCE [LARGE SCALE GENOMIC DNA]</scope>
    <source>
        <strain evidence="3 5">FUR100</strain>
    </source>
</reference>
<evidence type="ECO:0000313" key="3">
    <source>
        <dbReference type="EMBL" id="MBH5141303.1"/>
    </source>
</evidence>